<evidence type="ECO:0008006" key="10">
    <source>
        <dbReference type="Google" id="ProtNLM"/>
    </source>
</evidence>
<feature type="transmembrane region" description="Helical" evidence="8">
    <location>
        <begin position="40"/>
        <end position="61"/>
    </location>
</feature>
<protein>
    <recommendedName>
        <fullName evidence="10">Zinc/iron permease</fullName>
    </recommendedName>
</protein>
<feature type="region of interest" description="Disordered" evidence="7">
    <location>
        <begin position="102"/>
        <end position="121"/>
    </location>
</feature>
<feature type="transmembrane region" description="Helical" evidence="8">
    <location>
        <begin position="223"/>
        <end position="242"/>
    </location>
</feature>
<evidence type="ECO:0000256" key="8">
    <source>
        <dbReference type="SAM" id="Phobius"/>
    </source>
</evidence>
<comment type="subcellular location">
    <subcellularLocation>
        <location evidence="1">Endomembrane system</location>
        <topology evidence="1">Multi-pass membrane protein</topology>
    </subcellularLocation>
    <subcellularLocation>
        <location evidence="2">Golgi apparatus membrane</location>
    </subcellularLocation>
</comment>
<evidence type="ECO:0000256" key="4">
    <source>
        <dbReference type="ARBA" id="ARBA00022989"/>
    </source>
</evidence>
<accession>A0A0H5R9E6</accession>
<feature type="transmembrane region" description="Helical" evidence="8">
    <location>
        <begin position="254"/>
        <end position="272"/>
    </location>
</feature>
<feature type="transmembrane region" description="Helical" evidence="8">
    <location>
        <begin position="130"/>
        <end position="151"/>
    </location>
</feature>
<feature type="transmembrane region" description="Helical" evidence="8">
    <location>
        <begin position="81"/>
        <end position="100"/>
    </location>
</feature>
<name>A0A0H5R9E6_9EUKA</name>
<dbReference type="GO" id="GO:0006829">
    <property type="term" value="P:zinc ion transport"/>
    <property type="evidence" value="ECO:0007669"/>
    <property type="project" value="InterPro"/>
</dbReference>
<keyword evidence="4 8" id="KW-1133">Transmembrane helix</keyword>
<dbReference type="InterPro" id="IPR003689">
    <property type="entry name" value="ZIP"/>
</dbReference>
<keyword evidence="5" id="KW-0333">Golgi apparatus</keyword>
<dbReference type="GO" id="GO:0000139">
    <property type="term" value="C:Golgi membrane"/>
    <property type="evidence" value="ECO:0007669"/>
    <property type="project" value="UniProtKB-SubCell"/>
</dbReference>
<evidence type="ECO:0000256" key="1">
    <source>
        <dbReference type="ARBA" id="ARBA00004127"/>
    </source>
</evidence>
<keyword evidence="3 8" id="KW-0812">Transmembrane</keyword>
<sequence>MGSLSDLLVMALGMFFGSILPGLVPIWIGSPRQFVNTTGMMSYINGAGAGLFMGTAISVIIPEGIHMLYHDACSQGLPKSFGISIALGFAFMLVVDRLPAQEEPKKKPGSELTPLASNVGDHKSHSHSSAFIGLLVHSAADGIAMGAASLSHESSVEFMVFMALVLHKAPASFTIITHLMHQNRPKSVLIRNLILLAASAPIASICTYIMFADKEKELSQERLGILMLFSAGTFLFVAAIHILPEVIHKEGTPVSWTMIGMVILGLLLPSVVDMSHSHGATPHNFTSPEPVNPSFAVDHNIHHFK</sequence>
<evidence type="ECO:0000256" key="6">
    <source>
        <dbReference type="ARBA" id="ARBA00023136"/>
    </source>
</evidence>
<dbReference type="AlphaFoldDB" id="A0A0H5R9E6"/>
<reference evidence="9" key="1">
    <citation type="submission" date="2015-04" db="EMBL/GenBank/DDBJ databases">
        <title>The genome sequence of the plant pathogenic Rhizarian Plasmodiophora brassicae reveals insights in its biotrophic life cycle and the origin of chitin synthesis.</title>
        <authorList>
            <person name="Schwelm A."/>
            <person name="Fogelqvist J."/>
            <person name="Knaust A."/>
            <person name="Julke S."/>
            <person name="Lilja T."/>
            <person name="Dhandapani V."/>
            <person name="Bonilla-Rosso G."/>
            <person name="Karlsson M."/>
            <person name="Shevchenko A."/>
            <person name="Choi S.R."/>
            <person name="Kim H.G."/>
            <person name="Park J.Y."/>
            <person name="Lim Y.P."/>
            <person name="Ludwig-Muller J."/>
            <person name="Dixelius C."/>
        </authorList>
    </citation>
    <scope>NUCLEOTIDE SEQUENCE</scope>
    <source>
        <tissue evidence="9">Potato root galls</tissue>
    </source>
</reference>
<dbReference type="GO" id="GO:0046873">
    <property type="term" value="F:metal ion transmembrane transporter activity"/>
    <property type="evidence" value="ECO:0007669"/>
    <property type="project" value="InterPro"/>
</dbReference>
<evidence type="ECO:0000256" key="2">
    <source>
        <dbReference type="ARBA" id="ARBA00004394"/>
    </source>
</evidence>
<dbReference type="PANTHER" id="PTHR16133">
    <property type="entry name" value="SOLUTE CARRIER FAMILY 39 ZINC TRANSPORTER , MEMBER 9-RELATED"/>
    <property type="match status" value="1"/>
</dbReference>
<organism evidence="9">
    <name type="scientific">Spongospora subterranea</name>
    <dbReference type="NCBI Taxonomy" id="70186"/>
    <lineage>
        <taxon>Eukaryota</taxon>
        <taxon>Sar</taxon>
        <taxon>Rhizaria</taxon>
        <taxon>Endomyxa</taxon>
        <taxon>Phytomyxea</taxon>
        <taxon>Plasmodiophorida</taxon>
        <taxon>Plasmodiophoridae</taxon>
        <taxon>Spongospora</taxon>
    </lineage>
</organism>
<dbReference type="EMBL" id="HACM01009860">
    <property type="protein sequence ID" value="CRZ10302.1"/>
    <property type="molecule type" value="Transcribed_RNA"/>
</dbReference>
<dbReference type="PANTHER" id="PTHR16133:SF0">
    <property type="entry name" value="ZINC_IRON REGULATED TRANSPORTER-RELATED PROTEIN 102B, ISOFORM E"/>
    <property type="match status" value="1"/>
</dbReference>
<evidence type="ECO:0000256" key="5">
    <source>
        <dbReference type="ARBA" id="ARBA00023034"/>
    </source>
</evidence>
<evidence type="ECO:0000256" key="7">
    <source>
        <dbReference type="SAM" id="MobiDB-lite"/>
    </source>
</evidence>
<feature type="transmembrane region" description="Helical" evidence="8">
    <location>
        <begin position="158"/>
        <end position="181"/>
    </location>
</feature>
<keyword evidence="6 8" id="KW-0472">Membrane</keyword>
<proteinExistence type="predicted"/>
<feature type="transmembrane region" description="Helical" evidence="8">
    <location>
        <begin position="193"/>
        <end position="211"/>
    </location>
</feature>
<feature type="transmembrane region" description="Helical" evidence="8">
    <location>
        <begin position="7"/>
        <end position="28"/>
    </location>
</feature>
<dbReference type="InterPro" id="IPR045891">
    <property type="entry name" value="ZIP9"/>
</dbReference>
<dbReference type="Pfam" id="PF02535">
    <property type="entry name" value="Zip"/>
    <property type="match status" value="2"/>
</dbReference>
<evidence type="ECO:0000313" key="9">
    <source>
        <dbReference type="EMBL" id="CRZ10302.1"/>
    </source>
</evidence>
<evidence type="ECO:0000256" key="3">
    <source>
        <dbReference type="ARBA" id="ARBA00022692"/>
    </source>
</evidence>